<dbReference type="RefSeq" id="XP_004039648.1">
    <property type="nucleotide sequence ID" value="XM_004039600.1"/>
</dbReference>
<organism evidence="2 3">
    <name type="scientific">Ichthyophthirius multifiliis</name>
    <name type="common">White spot disease agent</name>
    <name type="synonym">Ich</name>
    <dbReference type="NCBI Taxonomy" id="5932"/>
    <lineage>
        <taxon>Eukaryota</taxon>
        <taxon>Sar</taxon>
        <taxon>Alveolata</taxon>
        <taxon>Ciliophora</taxon>
        <taxon>Intramacronucleata</taxon>
        <taxon>Oligohymenophorea</taxon>
        <taxon>Hymenostomatida</taxon>
        <taxon>Ophryoglenina</taxon>
        <taxon>Ichthyophthirius</taxon>
    </lineage>
</organism>
<protein>
    <recommendedName>
        <fullName evidence="1">START domain-containing protein</fullName>
    </recommendedName>
</protein>
<dbReference type="EMBL" id="GL983146">
    <property type="protein sequence ID" value="EGR34344.1"/>
    <property type="molecule type" value="Genomic_DNA"/>
</dbReference>
<dbReference type="Gene3D" id="3.30.530.20">
    <property type="match status" value="1"/>
</dbReference>
<gene>
    <name evidence="2" type="ORF">IMG5_015510</name>
</gene>
<dbReference type="Proteomes" id="UP000008983">
    <property type="component" value="Unassembled WGS sequence"/>
</dbReference>
<dbReference type="Pfam" id="PF01852">
    <property type="entry name" value="START"/>
    <property type="match status" value="1"/>
</dbReference>
<dbReference type="SUPFAM" id="SSF55961">
    <property type="entry name" value="Bet v1-like"/>
    <property type="match status" value="1"/>
</dbReference>
<dbReference type="OrthoDB" id="10618374at2759"/>
<proteinExistence type="predicted"/>
<evidence type="ECO:0000313" key="2">
    <source>
        <dbReference type="EMBL" id="EGR34344.1"/>
    </source>
</evidence>
<sequence>MKILMFVIFKQKKIDDNNYIIIKPDLKEHYKFQPTKGCVRGEIIVQGIALQKVDENKTIVDQYFLLDPKGSIPTSLISLTVQLELIVQEKAEKII</sequence>
<dbReference type="InterPro" id="IPR023393">
    <property type="entry name" value="START-like_dom_sf"/>
</dbReference>
<accession>G0QKB4</accession>
<dbReference type="InterPro" id="IPR002913">
    <property type="entry name" value="START_lipid-bd_dom"/>
</dbReference>
<name>G0QKB4_ICHMU</name>
<dbReference type="InParanoid" id="G0QKB4"/>
<evidence type="ECO:0000259" key="1">
    <source>
        <dbReference type="Pfam" id="PF01852"/>
    </source>
</evidence>
<evidence type="ECO:0000313" key="3">
    <source>
        <dbReference type="Proteomes" id="UP000008983"/>
    </source>
</evidence>
<reference evidence="2 3" key="1">
    <citation type="submission" date="2011-07" db="EMBL/GenBank/DDBJ databases">
        <authorList>
            <person name="Coyne R."/>
            <person name="Brami D."/>
            <person name="Johnson J."/>
            <person name="Hostetler J."/>
            <person name="Hannick L."/>
            <person name="Clark T."/>
            <person name="Cassidy-Hanley D."/>
            <person name="Inman J."/>
        </authorList>
    </citation>
    <scope>NUCLEOTIDE SEQUENCE [LARGE SCALE GENOMIC DNA]</scope>
    <source>
        <strain evidence="2 3">G5</strain>
    </source>
</reference>
<dbReference type="GeneID" id="14910535"/>
<feature type="domain" description="START" evidence="1">
    <location>
        <begin position="29"/>
        <end position="78"/>
    </location>
</feature>
<dbReference type="AlphaFoldDB" id="G0QKB4"/>
<dbReference type="GO" id="GO:0008289">
    <property type="term" value="F:lipid binding"/>
    <property type="evidence" value="ECO:0007669"/>
    <property type="project" value="InterPro"/>
</dbReference>
<keyword evidence="3" id="KW-1185">Reference proteome</keyword>